<dbReference type="GO" id="GO:0005506">
    <property type="term" value="F:iron ion binding"/>
    <property type="evidence" value="ECO:0007669"/>
    <property type="project" value="InterPro"/>
</dbReference>
<comment type="similarity">
    <text evidence="2 8">Belongs to the cytochrome P450 family.</text>
</comment>
<feature type="region of interest" description="Disordered" evidence="9">
    <location>
        <begin position="420"/>
        <end position="439"/>
    </location>
</feature>
<proteinExistence type="inferred from homology"/>
<protein>
    <submittedName>
        <fullName evidence="10">Cytochrome P450</fullName>
    </submittedName>
</protein>
<dbReference type="PRINTS" id="PR00463">
    <property type="entry name" value="EP450I"/>
</dbReference>
<keyword evidence="6 8" id="KW-0503">Monooxygenase</keyword>
<dbReference type="AlphaFoldDB" id="A0A5C3Q987"/>
<evidence type="ECO:0000256" key="1">
    <source>
        <dbReference type="ARBA" id="ARBA00001971"/>
    </source>
</evidence>
<keyword evidence="5 7" id="KW-0408">Iron</keyword>
<dbReference type="PANTHER" id="PTHR46206">
    <property type="entry name" value="CYTOCHROME P450"/>
    <property type="match status" value="1"/>
</dbReference>
<name>A0A5C3Q987_9AGAR</name>
<evidence type="ECO:0000256" key="9">
    <source>
        <dbReference type="SAM" id="MobiDB-lite"/>
    </source>
</evidence>
<dbReference type="GO" id="GO:0016705">
    <property type="term" value="F:oxidoreductase activity, acting on paired donors, with incorporation or reduction of molecular oxygen"/>
    <property type="evidence" value="ECO:0007669"/>
    <property type="project" value="InterPro"/>
</dbReference>
<organism evidence="10 11">
    <name type="scientific">Pterulicium gracile</name>
    <dbReference type="NCBI Taxonomy" id="1884261"/>
    <lineage>
        <taxon>Eukaryota</taxon>
        <taxon>Fungi</taxon>
        <taxon>Dikarya</taxon>
        <taxon>Basidiomycota</taxon>
        <taxon>Agaricomycotina</taxon>
        <taxon>Agaricomycetes</taxon>
        <taxon>Agaricomycetidae</taxon>
        <taxon>Agaricales</taxon>
        <taxon>Pleurotineae</taxon>
        <taxon>Pterulaceae</taxon>
        <taxon>Pterulicium</taxon>
    </lineage>
</organism>
<dbReference type="GO" id="GO:0020037">
    <property type="term" value="F:heme binding"/>
    <property type="evidence" value="ECO:0007669"/>
    <property type="project" value="InterPro"/>
</dbReference>
<comment type="cofactor">
    <cofactor evidence="1 7">
        <name>heme</name>
        <dbReference type="ChEBI" id="CHEBI:30413"/>
    </cofactor>
</comment>
<keyword evidence="11" id="KW-1185">Reference proteome</keyword>
<dbReference type="InterPro" id="IPR001128">
    <property type="entry name" value="Cyt_P450"/>
</dbReference>
<reference evidence="10 11" key="1">
    <citation type="journal article" date="2019" name="Nat. Ecol. Evol.">
        <title>Megaphylogeny resolves global patterns of mushroom evolution.</title>
        <authorList>
            <person name="Varga T."/>
            <person name="Krizsan K."/>
            <person name="Foldi C."/>
            <person name="Dima B."/>
            <person name="Sanchez-Garcia M."/>
            <person name="Sanchez-Ramirez S."/>
            <person name="Szollosi G.J."/>
            <person name="Szarkandi J.G."/>
            <person name="Papp V."/>
            <person name="Albert L."/>
            <person name="Andreopoulos W."/>
            <person name="Angelini C."/>
            <person name="Antonin V."/>
            <person name="Barry K.W."/>
            <person name="Bougher N.L."/>
            <person name="Buchanan P."/>
            <person name="Buyck B."/>
            <person name="Bense V."/>
            <person name="Catcheside P."/>
            <person name="Chovatia M."/>
            <person name="Cooper J."/>
            <person name="Damon W."/>
            <person name="Desjardin D."/>
            <person name="Finy P."/>
            <person name="Geml J."/>
            <person name="Haridas S."/>
            <person name="Hughes K."/>
            <person name="Justo A."/>
            <person name="Karasinski D."/>
            <person name="Kautmanova I."/>
            <person name="Kiss B."/>
            <person name="Kocsube S."/>
            <person name="Kotiranta H."/>
            <person name="LaButti K.M."/>
            <person name="Lechner B.E."/>
            <person name="Liimatainen K."/>
            <person name="Lipzen A."/>
            <person name="Lukacs Z."/>
            <person name="Mihaltcheva S."/>
            <person name="Morgado L.N."/>
            <person name="Niskanen T."/>
            <person name="Noordeloos M.E."/>
            <person name="Ohm R.A."/>
            <person name="Ortiz-Santana B."/>
            <person name="Ovrebo C."/>
            <person name="Racz N."/>
            <person name="Riley R."/>
            <person name="Savchenko A."/>
            <person name="Shiryaev A."/>
            <person name="Soop K."/>
            <person name="Spirin V."/>
            <person name="Szebenyi C."/>
            <person name="Tomsovsky M."/>
            <person name="Tulloss R.E."/>
            <person name="Uehling J."/>
            <person name="Grigoriev I.V."/>
            <person name="Vagvolgyi C."/>
            <person name="Papp T."/>
            <person name="Martin F.M."/>
            <person name="Miettinen O."/>
            <person name="Hibbett D.S."/>
            <person name="Nagy L.G."/>
        </authorList>
    </citation>
    <scope>NUCLEOTIDE SEQUENCE [LARGE SCALE GENOMIC DNA]</scope>
    <source>
        <strain evidence="10 11">CBS 309.79</strain>
    </source>
</reference>
<dbReference type="OrthoDB" id="1844152at2759"/>
<dbReference type="Proteomes" id="UP000305067">
    <property type="component" value="Unassembled WGS sequence"/>
</dbReference>
<feature type="compositionally biased region" description="Low complexity" evidence="9">
    <location>
        <begin position="421"/>
        <end position="439"/>
    </location>
</feature>
<keyword evidence="3 7" id="KW-0479">Metal-binding</keyword>
<evidence type="ECO:0000313" key="10">
    <source>
        <dbReference type="EMBL" id="TFK98136.1"/>
    </source>
</evidence>
<evidence type="ECO:0000256" key="8">
    <source>
        <dbReference type="RuleBase" id="RU000461"/>
    </source>
</evidence>
<sequence length="530" mass="59923">MSLILLAEFLLALCGLTLLRMWMVRVNLDHIPAIGRSGIVSSYLDIARLRQDGDRLVRKACRRFQGRIFRVPFINHWAVIISDPKHIDEMKLAKDEELSSDDAFEEFIQKRHTLSSSFRTEQIIHAVRNTLTRNIAAKFGEIRDEIVVAFGDCLPADIEHDWVPVVPLVAMREIIGRVSNRLFVGLPLCRNAEWLELTIDFAVHAFGNAEKIKKWPALCKSVVGWWYSPYPKAYRTARRLIGKEVEERLRAFNEGEKDLPNDLITWIIEGMPEKDRNVETVTMGIIVVNLGAIHTSSNTLAYVLLRLAAHPEYVEPMRQDVIRVVAEHGWSKNAMTQMRKVDSFVHESQRLDRLSSFSSRRVVRAPSGFMFTDGTFLPRGTTLYIASNAVHWDEKYYGEGVREFDGFRFSRMRDELDCKEGAGSASKEGAGLAAKEGAGPASKEGFGMHQMTHTTATNLTFGNGRHACPGRFFAANEIKAMLAHVLLEYDVKPKDDSVGNGGGGMEWDFNFVPSREEVLLRKRVVEGELV</sequence>
<evidence type="ECO:0000256" key="7">
    <source>
        <dbReference type="PIRSR" id="PIRSR602401-1"/>
    </source>
</evidence>
<accession>A0A5C3Q987</accession>
<dbReference type="PANTHER" id="PTHR46206:SF6">
    <property type="entry name" value="CYTOCHROME P450 MONOOXYGENASE AN1598-RELATED"/>
    <property type="match status" value="1"/>
</dbReference>
<keyword evidence="7 8" id="KW-0349">Heme</keyword>
<dbReference type="InterPro" id="IPR017972">
    <property type="entry name" value="Cyt_P450_CS"/>
</dbReference>
<dbReference type="InterPro" id="IPR036396">
    <property type="entry name" value="Cyt_P450_sf"/>
</dbReference>
<dbReference type="InterPro" id="IPR002401">
    <property type="entry name" value="Cyt_P450_E_grp-I"/>
</dbReference>
<evidence type="ECO:0000256" key="6">
    <source>
        <dbReference type="ARBA" id="ARBA00023033"/>
    </source>
</evidence>
<dbReference type="STRING" id="1884261.A0A5C3Q987"/>
<evidence type="ECO:0000256" key="5">
    <source>
        <dbReference type="ARBA" id="ARBA00023004"/>
    </source>
</evidence>
<evidence type="ECO:0000256" key="3">
    <source>
        <dbReference type="ARBA" id="ARBA00022723"/>
    </source>
</evidence>
<dbReference type="GO" id="GO:0004497">
    <property type="term" value="F:monooxygenase activity"/>
    <property type="evidence" value="ECO:0007669"/>
    <property type="project" value="UniProtKB-KW"/>
</dbReference>
<keyword evidence="4 8" id="KW-0560">Oxidoreductase</keyword>
<dbReference type="SUPFAM" id="SSF48264">
    <property type="entry name" value="Cytochrome P450"/>
    <property type="match status" value="1"/>
</dbReference>
<feature type="binding site" description="axial binding residue" evidence="7">
    <location>
        <position position="468"/>
    </location>
    <ligand>
        <name>heme</name>
        <dbReference type="ChEBI" id="CHEBI:30413"/>
    </ligand>
    <ligandPart>
        <name>Fe</name>
        <dbReference type="ChEBI" id="CHEBI:18248"/>
    </ligandPart>
</feature>
<evidence type="ECO:0000256" key="2">
    <source>
        <dbReference type="ARBA" id="ARBA00010617"/>
    </source>
</evidence>
<evidence type="ECO:0000256" key="4">
    <source>
        <dbReference type="ARBA" id="ARBA00023002"/>
    </source>
</evidence>
<dbReference type="EMBL" id="ML178842">
    <property type="protein sequence ID" value="TFK98136.1"/>
    <property type="molecule type" value="Genomic_DNA"/>
</dbReference>
<dbReference type="Gene3D" id="1.10.630.10">
    <property type="entry name" value="Cytochrome P450"/>
    <property type="match status" value="1"/>
</dbReference>
<evidence type="ECO:0000313" key="11">
    <source>
        <dbReference type="Proteomes" id="UP000305067"/>
    </source>
</evidence>
<dbReference type="CDD" id="cd11041">
    <property type="entry name" value="CYP503A1-like"/>
    <property type="match status" value="1"/>
</dbReference>
<dbReference type="Pfam" id="PF00067">
    <property type="entry name" value="p450"/>
    <property type="match status" value="1"/>
</dbReference>
<dbReference type="PROSITE" id="PS00086">
    <property type="entry name" value="CYTOCHROME_P450"/>
    <property type="match status" value="1"/>
</dbReference>
<gene>
    <name evidence="10" type="ORF">BDV98DRAFT_534593</name>
</gene>